<keyword evidence="4 10" id="KW-0963">Cytoplasm</keyword>
<proteinExistence type="inferred from homology"/>
<keyword evidence="8 10" id="KW-0460">Magnesium</keyword>
<dbReference type="EC" id="2.7.1.90" evidence="10"/>
<feature type="site" description="Important for catalytic activity; stabilizes the transition state when the phosphoryl donor is PPi" evidence="10">
    <location>
        <position position="123"/>
    </location>
</feature>
<evidence type="ECO:0000256" key="6">
    <source>
        <dbReference type="ARBA" id="ARBA00022723"/>
    </source>
</evidence>
<dbReference type="EMBL" id="NDHY01000005">
    <property type="protein sequence ID" value="RII00257.1"/>
    <property type="molecule type" value="Genomic_DNA"/>
</dbReference>
<dbReference type="PROSITE" id="PS00433">
    <property type="entry name" value="PHOSPHOFRUCTOKINASE"/>
    <property type="match status" value="1"/>
</dbReference>
<dbReference type="InterPro" id="IPR012003">
    <property type="entry name" value="ATP_PFK_prok-type"/>
</dbReference>
<evidence type="ECO:0000256" key="4">
    <source>
        <dbReference type="ARBA" id="ARBA00022490"/>
    </source>
</evidence>
<evidence type="ECO:0000256" key="3">
    <source>
        <dbReference type="ARBA" id="ARBA00004679"/>
    </source>
</evidence>
<dbReference type="InterPro" id="IPR012829">
    <property type="entry name" value="Phosphofructokinase_III"/>
</dbReference>
<dbReference type="HAMAP" id="MF_01976">
    <property type="entry name" value="Phosphofructokinase_III"/>
    <property type="match status" value="1"/>
</dbReference>
<evidence type="ECO:0000259" key="11">
    <source>
        <dbReference type="Pfam" id="PF00365"/>
    </source>
</evidence>
<dbReference type="GO" id="GO:0030388">
    <property type="term" value="P:fructose 1,6-bisphosphate metabolic process"/>
    <property type="evidence" value="ECO:0007669"/>
    <property type="project" value="TreeGrafter"/>
</dbReference>
<keyword evidence="9 10" id="KW-0324">Glycolysis</keyword>
<dbReference type="GO" id="GO:0006002">
    <property type="term" value="P:fructose 6-phosphate metabolic process"/>
    <property type="evidence" value="ECO:0007669"/>
    <property type="project" value="InterPro"/>
</dbReference>
<comment type="function">
    <text evidence="10">Catalyzes the phosphorylation of D-fructose 6-phosphate, the first committing step of glycolysis. Uses inorganic phosphate (PPi) as phosphoryl donor instead of ATP like common ATP-dependent phosphofructokinases (ATP-PFKs), which renders the reaction reversible, and can thus function both in glycolysis and gluconeogenesis. Consistently, PPi-PFK can replace the enzymes of both the forward (ATP-PFK) and reverse (fructose-bisphosphatase (FBPase)) reactions.</text>
</comment>
<feature type="active site" description="Proton acceptor" evidence="10">
    <location>
        <position position="126"/>
    </location>
</feature>
<dbReference type="PRINTS" id="PR00476">
    <property type="entry name" value="PHFRCTKINASE"/>
</dbReference>
<dbReference type="GO" id="GO:0016208">
    <property type="term" value="F:AMP binding"/>
    <property type="evidence" value="ECO:0007669"/>
    <property type="project" value="TreeGrafter"/>
</dbReference>
<evidence type="ECO:0000256" key="7">
    <source>
        <dbReference type="ARBA" id="ARBA00022777"/>
    </source>
</evidence>
<feature type="binding site" description="in other chain" evidence="10">
    <location>
        <begin position="168"/>
        <end position="170"/>
    </location>
    <ligand>
        <name>substrate</name>
        <note>ligand shared between dimeric partners</note>
    </ligand>
</feature>
<evidence type="ECO:0000256" key="2">
    <source>
        <dbReference type="ARBA" id="ARBA00004496"/>
    </source>
</evidence>
<comment type="caution">
    <text evidence="12">The sequence shown here is derived from an EMBL/GenBank/DDBJ whole genome shotgun (WGS) entry which is preliminary data.</text>
</comment>
<keyword evidence="6 10" id="KW-0479">Metal-binding</keyword>
<evidence type="ECO:0000313" key="13">
    <source>
        <dbReference type="Proteomes" id="UP000266287"/>
    </source>
</evidence>
<evidence type="ECO:0000256" key="1">
    <source>
        <dbReference type="ARBA" id="ARBA00001946"/>
    </source>
</evidence>
<gene>
    <name evidence="10" type="primary">pfp</name>
    <name evidence="12" type="ORF">B9J77_02935</name>
</gene>
<protein>
    <recommendedName>
        <fullName evidence="10">Pyrophosphate--fructose 6-phosphate 1-phosphotransferase</fullName>
        <ecNumber evidence="10">2.7.1.90</ecNumber>
    </recommendedName>
    <alternativeName>
        <fullName evidence="10">6-phosphofructokinase, pyrophosphate dependent</fullName>
    </alternativeName>
    <alternativeName>
        <fullName evidence="10">PPi-dependent phosphofructokinase</fullName>
        <shortName evidence="10">PPi-PFK</shortName>
    </alternativeName>
    <alternativeName>
        <fullName evidence="10">Pyrophosphate-dependent 6-phosphofructose-1-kinase</fullName>
    </alternativeName>
</protein>
<feature type="binding site" description="in other chain" evidence="10">
    <location>
        <begin position="272"/>
        <end position="275"/>
    </location>
    <ligand>
        <name>substrate</name>
        <note>ligand shared between dimeric partners</note>
    </ligand>
</feature>
<feature type="binding site" evidence="10">
    <location>
        <position position="102"/>
    </location>
    <ligand>
        <name>Mg(2+)</name>
        <dbReference type="ChEBI" id="CHEBI:18420"/>
        <note>catalytic</note>
    </ligand>
</feature>
<sequence>MKVGVLTGGGDAPGLNAAIRAIVVKGSSYDYHLLGIKNGWAGLLKKHTQSLSPELMEDTWFKGGTLLGTSRTNPYKEEGGEKEIFHNFKKLGLDALIAIGGEDTLGVANKLAKSGMAVVGVPKTIDNDLSGTDYCIGFDTAVSRAAEAIGELHSTARSHHRVMVVEIMGRHAGWLTLQAGLAGGAHLILIPEVAFDIKEIMKTLKNRYEKGLSYAIVAVAEGAKPAAEGDLIFQSAEKDAFGHVRLGGIAQALSSSIEEKAGIEARSIVLGHIQRGGRPTAADRIMAMRVGAKAIELVHDKMFGQMASVKEGRITSVPIKDAVSELKTVDMELYKMAKSFFKA</sequence>
<accession>A0A399FW78</accession>
<feature type="binding site" evidence="10">
    <location>
        <position position="266"/>
    </location>
    <ligand>
        <name>substrate</name>
        <note>ligand shared between dimeric partners</note>
    </ligand>
</feature>
<comment type="pathway">
    <text evidence="3 10">Carbohydrate degradation; glycolysis; D-glyceraldehyde 3-phosphate and glycerone phosphate from D-glucose: step 3/4.</text>
</comment>
<dbReference type="NCBIfam" id="NF002872">
    <property type="entry name" value="PRK03202.1"/>
    <property type="match status" value="1"/>
</dbReference>
<dbReference type="PANTHER" id="PTHR13697">
    <property type="entry name" value="PHOSPHOFRUCTOKINASE"/>
    <property type="match status" value="1"/>
</dbReference>
<dbReference type="NCBIfam" id="TIGR02483">
    <property type="entry name" value="PFK_mixed"/>
    <property type="match status" value="1"/>
</dbReference>
<comment type="activity regulation">
    <text evidence="10">Non-allosteric.</text>
</comment>
<dbReference type="GO" id="GO:0048029">
    <property type="term" value="F:monosaccharide binding"/>
    <property type="evidence" value="ECO:0007669"/>
    <property type="project" value="TreeGrafter"/>
</dbReference>
<dbReference type="GO" id="GO:0046872">
    <property type="term" value="F:metal ion binding"/>
    <property type="evidence" value="ECO:0007669"/>
    <property type="project" value="UniProtKB-KW"/>
</dbReference>
<feature type="binding site" evidence="10">
    <location>
        <position position="10"/>
    </location>
    <ligand>
        <name>diphosphate</name>
        <dbReference type="ChEBI" id="CHEBI:33019"/>
    </ligand>
</feature>
<dbReference type="SUPFAM" id="SSF53784">
    <property type="entry name" value="Phosphofructokinase"/>
    <property type="match status" value="1"/>
</dbReference>
<feature type="binding site" description="in other chain" evidence="10">
    <location>
        <begin position="124"/>
        <end position="126"/>
    </location>
    <ligand>
        <name>substrate</name>
        <note>ligand shared between dimeric partners</note>
    </ligand>
</feature>
<dbReference type="InterPro" id="IPR000023">
    <property type="entry name" value="Phosphofructokinase_dom"/>
</dbReference>
<comment type="cofactor">
    <cofactor evidence="1 10">
        <name>Mg(2+)</name>
        <dbReference type="ChEBI" id="CHEBI:18420"/>
    </cofactor>
</comment>
<comment type="similarity">
    <text evidence="10">Belongs to the phosphofructokinase type A (PFKA) family. Mixed-substrate PFK group III subfamily.</text>
</comment>
<dbReference type="Pfam" id="PF00365">
    <property type="entry name" value="PFK"/>
    <property type="match status" value="1"/>
</dbReference>
<dbReference type="PIRSF" id="PIRSF000532">
    <property type="entry name" value="ATP_PFK_prok"/>
    <property type="match status" value="1"/>
</dbReference>
<comment type="subunit">
    <text evidence="10">Homodimer or homotetramer.</text>
</comment>
<dbReference type="Gene3D" id="3.40.50.450">
    <property type="match status" value="1"/>
</dbReference>
<dbReference type="GO" id="GO:0070095">
    <property type="term" value="F:fructose-6-phosphate binding"/>
    <property type="evidence" value="ECO:0007669"/>
    <property type="project" value="TreeGrafter"/>
</dbReference>
<dbReference type="GO" id="GO:0042802">
    <property type="term" value="F:identical protein binding"/>
    <property type="evidence" value="ECO:0007669"/>
    <property type="project" value="TreeGrafter"/>
</dbReference>
<feature type="domain" description="Phosphofructokinase" evidence="11">
    <location>
        <begin position="2"/>
        <end position="298"/>
    </location>
</feature>
<dbReference type="InterPro" id="IPR015912">
    <property type="entry name" value="Phosphofructokinase_CS"/>
</dbReference>
<feature type="binding site" description="in other chain" evidence="10">
    <location>
        <position position="221"/>
    </location>
    <ligand>
        <name>substrate</name>
        <note>ligand shared between dimeric partners</note>
    </ligand>
</feature>
<dbReference type="FunFam" id="3.40.50.460:FF:000002">
    <property type="entry name" value="ATP-dependent 6-phosphofructokinase"/>
    <property type="match status" value="1"/>
</dbReference>
<evidence type="ECO:0000256" key="5">
    <source>
        <dbReference type="ARBA" id="ARBA00022679"/>
    </source>
</evidence>
<dbReference type="GO" id="GO:0003872">
    <property type="term" value="F:6-phosphofructokinase activity"/>
    <property type="evidence" value="ECO:0007669"/>
    <property type="project" value="UniProtKB-UniRule"/>
</dbReference>
<name>A0A399FW78_UNCN2</name>
<dbReference type="GO" id="GO:0061621">
    <property type="term" value="P:canonical glycolysis"/>
    <property type="evidence" value="ECO:0007669"/>
    <property type="project" value="TreeGrafter"/>
</dbReference>
<reference evidence="12 13" key="1">
    <citation type="submission" date="2018-08" db="EMBL/GenBank/DDBJ databases">
        <title>Draft genome of candidate division NPL-UPA2 bacterium Unc8 that adapted to ultra-basic serpentinizing groundwater.</title>
        <authorList>
            <person name="Ishii S."/>
            <person name="Suzuki S."/>
            <person name="Nealson K.H."/>
        </authorList>
    </citation>
    <scope>NUCLEOTIDE SEQUENCE [LARGE SCALE GENOMIC DNA]</scope>
    <source>
        <strain evidence="12">Unc8</strain>
    </source>
</reference>
<dbReference type="Proteomes" id="UP000266287">
    <property type="component" value="Unassembled WGS sequence"/>
</dbReference>
<dbReference type="UniPathway" id="UPA00109">
    <property type="reaction ID" value="UER00182"/>
</dbReference>
<dbReference type="GO" id="GO:0047334">
    <property type="term" value="F:diphosphate-fructose-6-phosphate 1-phosphotransferase activity"/>
    <property type="evidence" value="ECO:0007669"/>
    <property type="project" value="UniProtKB-EC"/>
</dbReference>
<feature type="binding site" evidence="10">
    <location>
        <position position="161"/>
    </location>
    <ligand>
        <name>substrate</name>
        <note>ligand shared between dimeric partners</note>
    </ligand>
</feature>
<organism evidence="12 13">
    <name type="scientific">candidate division NPL-UPA2 bacterium Unc8</name>
    <dbReference type="NCBI Taxonomy" id="1980939"/>
    <lineage>
        <taxon>Bacteria</taxon>
    </lineage>
</organism>
<evidence type="ECO:0000313" key="12">
    <source>
        <dbReference type="EMBL" id="RII00257.1"/>
    </source>
</evidence>
<dbReference type="AlphaFoldDB" id="A0A399FW78"/>
<evidence type="ECO:0000256" key="9">
    <source>
        <dbReference type="ARBA" id="ARBA00023152"/>
    </source>
</evidence>
<comment type="caution">
    <text evidence="10">Lacks conserved residue(s) required for the propagation of feature annotation.</text>
</comment>
<dbReference type="PANTHER" id="PTHR13697:SF52">
    <property type="entry name" value="ATP-DEPENDENT 6-PHOSPHOFRUCTOKINASE 3"/>
    <property type="match status" value="1"/>
</dbReference>
<comment type="subcellular location">
    <subcellularLocation>
        <location evidence="2 10">Cytoplasm</location>
    </subcellularLocation>
</comment>
<dbReference type="Gene3D" id="3.40.50.460">
    <property type="entry name" value="Phosphofructokinase domain"/>
    <property type="match status" value="1"/>
</dbReference>
<evidence type="ECO:0000256" key="10">
    <source>
        <dbReference type="HAMAP-Rule" id="MF_01976"/>
    </source>
</evidence>
<dbReference type="GO" id="GO:0005945">
    <property type="term" value="C:6-phosphofructokinase complex"/>
    <property type="evidence" value="ECO:0007669"/>
    <property type="project" value="TreeGrafter"/>
</dbReference>
<keyword evidence="7 10" id="KW-0418">Kinase</keyword>
<feature type="site" description="Important for catalytic activity and substrate specificity; stabilizes the transition state when the phosphoryl donor is PPi; prevents ATP from binding by mimicking the alpha-phosphate group of ATP" evidence="10">
    <location>
        <position position="103"/>
    </location>
</feature>
<dbReference type="InterPro" id="IPR035966">
    <property type="entry name" value="PKF_sf"/>
</dbReference>
<dbReference type="InterPro" id="IPR022953">
    <property type="entry name" value="ATP_PFK"/>
</dbReference>
<dbReference type="GO" id="GO:0005524">
    <property type="term" value="F:ATP binding"/>
    <property type="evidence" value="ECO:0007669"/>
    <property type="project" value="InterPro"/>
</dbReference>
<comment type="catalytic activity">
    <reaction evidence="10">
        <text>beta-D-fructose 6-phosphate + diphosphate = beta-D-fructose 1,6-bisphosphate + phosphate + H(+)</text>
        <dbReference type="Rhea" id="RHEA:13613"/>
        <dbReference type="ChEBI" id="CHEBI:15378"/>
        <dbReference type="ChEBI" id="CHEBI:32966"/>
        <dbReference type="ChEBI" id="CHEBI:33019"/>
        <dbReference type="ChEBI" id="CHEBI:43474"/>
        <dbReference type="ChEBI" id="CHEBI:57634"/>
        <dbReference type="EC" id="2.7.1.90"/>
    </reaction>
</comment>
<evidence type="ECO:0000256" key="8">
    <source>
        <dbReference type="ARBA" id="ARBA00022842"/>
    </source>
</evidence>
<keyword evidence="5 10" id="KW-0808">Transferase</keyword>